<evidence type="ECO:0000256" key="1">
    <source>
        <dbReference type="SAM" id="MobiDB-lite"/>
    </source>
</evidence>
<feature type="region of interest" description="Disordered" evidence="1">
    <location>
        <begin position="1"/>
        <end position="62"/>
    </location>
</feature>
<gene>
    <name evidence="2" type="ORF">C8F04DRAFT_237073</name>
</gene>
<feature type="compositionally biased region" description="Low complexity" evidence="1">
    <location>
        <begin position="23"/>
        <end position="52"/>
    </location>
</feature>
<comment type="caution">
    <text evidence="2">The sequence shown here is derived from an EMBL/GenBank/DDBJ whole genome shotgun (WGS) entry which is preliminary data.</text>
</comment>
<dbReference type="EMBL" id="JARJCM010000209">
    <property type="protein sequence ID" value="KAJ7022445.1"/>
    <property type="molecule type" value="Genomic_DNA"/>
</dbReference>
<reference evidence="2" key="1">
    <citation type="submission" date="2023-03" db="EMBL/GenBank/DDBJ databases">
        <title>Massive genome expansion in bonnet fungi (Mycena s.s.) driven by repeated elements and novel gene families across ecological guilds.</title>
        <authorList>
            <consortium name="Lawrence Berkeley National Laboratory"/>
            <person name="Harder C.B."/>
            <person name="Miyauchi S."/>
            <person name="Viragh M."/>
            <person name="Kuo A."/>
            <person name="Thoen E."/>
            <person name="Andreopoulos B."/>
            <person name="Lu D."/>
            <person name="Skrede I."/>
            <person name="Drula E."/>
            <person name="Henrissat B."/>
            <person name="Morin E."/>
            <person name="Kohler A."/>
            <person name="Barry K."/>
            <person name="LaButti K."/>
            <person name="Morin E."/>
            <person name="Salamov A."/>
            <person name="Lipzen A."/>
            <person name="Mereny Z."/>
            <person name="Hegedus B."/>
            <person name="Baldrian P."/>
            <person name="Stursova M."/>
            <person name="Weitz H."/>
            <person name="Taylor A."/>
            <person name="Grigoriev I.V."/>
            <person name="Nagy L.G."/>
            <person name="Martin F."/>
            <person name="Kauserud H."/>
        </authorList>
    </citation>
    <scope>NUCLEOTIDE SEQUENCE</scope>
    <source>
        <strain evidence="2">CBHHK200</strain>
    </source>
</reference>
<dbReference type="AlphaFoldDB" id="A0AAD6WRK2"/>
<name>A0AAD6WRK2_9AGAR</name>
<keyword evidence="3" id="KW-1185">Reference proteome</keyword>
<evidence type="ECO:0000313" key="2">
    <source>
        <dbReference type="EMBL" id="KAJ7022445.1"/>
    </source>
</evidence>
<evidence type="ECO:0000313" key="3">
    <source>
        <dbReference type="Proteomes" id="UP001218188"/>
    </source>
</evidence>
<accession>A0AAD6WRK2</accession>
<dbReference type="Proteomes" id="UP001218188">
    <property type="component" value="Unassembled WGS sequence"/>
</dbReference>
<protein>
    <submittedName>
        <fullName evidence="2">Uncharacterized protein</fullName>
    </submittedName>
</protein>
<proteinExistence type="predicted"/>
<sequence>MGPIKPARTYKLTARPPVDPTFRPLSRSPSLTRSGPGSSSSPRSDLNSSPRSLTEEDDRAQGDHLAHALPPRVQALPYTVTATPALGTHVRGLDIRQTWFIVVQPPPSACADLLRHTPHLQHLVGNGRTVLPWAAMCTLADSAGSVSRRLVGSCLRAQDGHQAIALLTRFTALRGLTWEHSLNFSLPAPFFDPAEAVPAEALPALEVLVVKSAEALTAFAQMGCT</sequence>
<organism evidence="2 3">
    <name type="scientific">Mycena alexandri</name>
    <dbReference type="NCBI Taxonomy" id="1745969"/>
    <lineage>
        <taxon>Eukaryota</taxon>
        <taxon>Fungi</taxon>
        <taxon>Dikarya</taxon>
        <taxon>Basidiomycota</taxon>
        <taxon>Agaricomycotina</taxon>
        <taxon>Agaricomycetes</taxon>
        <taxon>Agaricomycetidae</taxon>
        <taxon>Agaricales</taxon>
        <taxon>Marasmiineae</taxon>
        <taxon>Mycenaceae</taxon>
        <taxon>Mycena</taxon>
    </lineage>
</organism>